<dbReference type="EMBL" id="KQ257460">
    <property type="protein sequence ID" value="KNC98647.1"/>
    <property type="molecule type" value="Genomic_DNA"/>
</dbReference>
<name>A0A0L0HBT9_SPIPD</name>
<evidence type="ECO:0000256" key="6">
    <source>
        <dbReference type="SAM" id="MobiDB-lite"/>
    </source>
</evidence>
<dbReference type="InterPro" id="IPR002073">
    <property type="entry name" value="PDEase_catalytic_dom"/>
</dbReference>
<evidence type="ECO:0000256" key="3">
    <source>
        <dbReference type="PIRSR" id="PIRSR623088-1"/>
    </source>
</evidence>
<dbReference type="GeneID" id="27689645"/>
<keyword evidence="2 5" id="KW-0378">Hydrolase</keyword>
<dbReference type="GO" id="GO:0046872">
    <property type="term" value="F:metal ion binding"/>
    <property type="evidence" value="ECO:0007669"/>
    <property type="project" value="UniProtKB-KW"/>
</dbReference>
<dbReference type="CDD" id="cd00077">
    <property type="entry name" value="HDc"/>
    <property type="match status" value="1"/>
</dbReference>
<feature type="region of interest" description="Disordered" evidence="6">
    <location>
        <begin position="490"/>
        <end position="516"/>
    </location>
</feature>
<feature type="compositionally biased region" description="Low complexity" evidence="6">
    <location>
        <begin position="492"/>
        <end position="516"/>
    </location>
</feature>
<evidence type="ECO:0000256" key="1">
    <source>
        <dbReference type="ARBA" id="ARBA00022723"/>
    </source>
</evidence>
<dbReference type="eggNOG" id="KOG3689">
    <property type="taxonomic scope" value="Eukaryota"/>
</dbReference>
<feature type="binding site" evidence="4">
    <location>
        <position position="157"/>
    </location>
    <ligand>
        <name>Zn(2+)</name>
        <dbReference type="ChEBI" id="CHEBI:29105"/>
        <label>2</label>
    </ligand>
</feature>
<dbReference type="PANTHER" id="PTHR11347">
    <property type="entry name" value="CYCLIC NUCLEOTIDE PHOSPHODIESTERASE"/>
    <property type="match status" value="1"/>
</dbReference>
<dbReference type="STRING" id="645134.A0A0L0HBT9"/>
<feature type="region of interest" description="Disordered" evidence="6">
    <location>
        <begin position="275"/>
        <end position="303"/>
    </location>
</feature>
<feature type="binding site" evidence="4">
    <location>
        <position position="157"/>
    </location>
    <ligand>
        <name>Zn(2+)</name>
        <dbReference type="ChEBI" id="CHEBI:29105"/>
        <label>1</label>
    </ligand>
</feature>
<dbReference type="VEuPathDB" id="FungiDB:SPPG_06328"/>
<dbReference type="Gene3D" id="1.10.1300.10">
    <property type="entry name" value="3'5'-cyclic nucleotide phosphodiesterase, catalytic domain"/>
    <property type="match status" value="1"/>
</dbReference>
<evidence type="ECO:0000313" key="8">
    <source>
        <dbReference type="EMBL" id="KNC98647.1"/>
    </source>
</evidence>
<dbReference type="OrthoDB" id="546632at2759"/>
<dbReference type="SUPFAM" id="SSF109604">
    <property type="entry name" value="HD-domain/PDEase-like"/>
    <property type="match status" value="1"/>
</dbReference>
<dbReference type="GO" id="GO:0007165">
    <property type="term" value="P:signal transduction"/>
    <property type="evidence" value="ECO:0007669"/>
    <property type="project" value="InterPro"/>
</dbReference>
<gene>
    <name evidence="8" type="ORF">SPPG_06328</name>
</gene>
<dbReference type="EC" id="3.1.4.-" evidence="5"/>
<dbReference type="PROSITE" id="PS00126">
    <property type="entry name" value="PDEASE_I_1"/>
    <property type="match status" value="1"/>
</dbReference>
<evidence type="ECO:0000256" key="2">
    <source>
        <dbReference type="ARBA" id="ARBA00022801"/>
    </source>
</evidence>
<dbReference type="Pfam" id="PF00233">
    <property type="entry name" value="PDEase_I"/>
    <property type="match status" value="1"/>
</dbReference>
<feature type="binding site" evidence="4">
    <location>
        <position position="156"/>
    </location>
    <ligand>
        <name>Zn(2+)</name>
        <dbReference type="ChEBI" id="CHEBI:29105"/>
        <label>1</label>
    </ligand>
</feature>
<comment type="similarity">
    <text evidence="5">Belongs to the cyclic nucleotide phosphodiesterase family.</text>
</comment>
<comment type="cofactor">
    <cofactor evidence="5">
        <name>a divalent metal cation</name>
        <dbReference type="ChEBI" id="CHEBI:60240"/>
    </cofactor>
    <text evidence="5">Binds 2 divalent metal cations per subunit. Site 1 may preferentially bind zinc ions, while site 2 has a preference for magnesium and/or manganese ions.</text>
</comment>
<evidence type="ECO:0000256" key="5">
    <source>
        <dbReference type="RuleBase" id="RU363067"/>
    </source>
</evidence>
<dbReference type="GO" id="GO:0004114">
    <property type="term" value="F:3',5'-cyclic-nucleotide phosphodiesterase activity"/>
    <property type="evidence" value="ECO:0007669"/>
    <property type="project" value="InterPro"/>
</dbReference>
<keyword evidence="9" id="KW-1185">Reference proteome</keyword>
<dbReference type="InterPro" id="IPR023088">
    <property type="entry name" value="PDEase"/>
</dbReference>
<dbReference type="InterPro" id="IPR003607">
    <property type="entry name" value="HD/PDEase_dom"/>
</dbReference>
<dbReference type="PRINTS" id="PR00387">
    <property type="entry name" value="PDIESTERASE1"/>
</dbReference>
<dbReference type="AlphaFoldDB" id="A0A0L0HBT9"/>
<feature type="active site" description="Proton donor" evidence="3">
    <location>
        <position position="114"/>
    </location>
</feature>
<dbReference type="PROSITE" id="PS51845">
    <property type="entry name" value="PDEASE_I_2"/>
    <property type="match status" value="1"/>
</dbReference>
<reference evidence="8 9" key="1">
    <citation type="submission" date="2009-08" db="EMBL/GenBank/DDBJ databases">
        <title>The Genome Sequence of Spizellomyces punctatus strain DAOM BR117.</title>
        <authorList>
            <consortium name="The Broad Institute Genome Sequencing Platform"/>
            <person name="Russ C."/>
            <person name="Cuomo C."/>
            <person name="Shea T."/>
            <person name="Young S.K."/>
            <person name="Zeng Q."/>
            <person name="Koehrsen M."/>
            <person name="Haas B."/>
            <person name="Borodovsky M."/>
            <person name="Guigo R."/>
            <person name="Alvarado L."/>
            <person name="Berlin A."/>
            <person name="Bochicchio J."/>
            <person name="Borenstein D."/>
            <person name="Chapman S."/>
            <person name="Chen Z."/>
            <person name="Engels R."/>
            <person name="Freedman E."/>
            <person name="Gellesch M."/>
            <person name="Goldberg J."/>
            <person name="Griggs A."/>
            <person name="Gujja S."/>
            <person name="Heiman D."/>
            <person name="Hepburn T."/>
            <person name="Howarth C."/>
            <person name="Jen D."/>
            <person name="Larson L."/>
            <person name="Lewis B."/>
            <person name="Mehta T."/>
            <person name="Park D."/>
            <person name="Pearson M."/>
            <person name="Roberts A."/>
            <person name="Saif S."/>
            <person name="Shenoy N."/>
            <person name="Sisk P."/>
            <person name="Stolte C."/>
            <person name="Sykes S."/>
            <person name="Thomson T."/>
            <person name="Walk T."/>
            <person name="White J."/>
            <person name="Yandava C."/>
            <person name="Burger G."/>
            <person name="Gray M.W."/>
            <person name="Holland P.W.H."/>
            <person name="King N."/>
            <person name="Lang F.B.F."/>
            <person name="Roger A.J."/>
            <person name="Ruiz-Trillo I."/>
            <person name="Lander E."/>
            <person name="Nusbaum C."/>
        </authorList>
    </citation>
    <scope>NUCLEOTIDE SEQUENCE [LARGE SCALE GENOMIC DNA]</scope>
    <source>
        <strain evidence="8 9">DAOM BR117</strain>
    </source>
</reference>
<evidence type="ECO:0000313" key="9">
    <source>
        <dbReference type="Proteomes" id="UP000053201"/>
    </source>
</evidence>
<dbReference type="InParanoid" id="A0A0L0HBT9"/>
<dbReference type="OMA" id="ICERTML"/>
<dbReference type="InterPro" id="IPR036971">
    <property type="entry name" value="PDEase_catalytic_dom_sf"/>
</dbReference>
<dbReference type="Proteomes" id="UP000053201">
    <property type="component" value="Unassembled WGS sequence"/>
</dbReference>
<evidence type="ECO:0000259" key="7">
    <source>
        <dbReference type="PROSITE" id="PS51845"/>
    </source>
</evidence>
<dbReference type="SMART" id="SM00471">
    <property type="entry name" value="HDc"/>
    <property type="match status" value="1"/>
</dbReference>
<protein>
    <recommendedName>
        <fullName evidence="5">Phosphodiesterase</fullName>
        <ecNumber evidence="5">3.1.4.-</ecNumber>
    </recommendedName>
</protein>
<dbReference type="InterPro" id="IPR023174">
    <property type="entry name" value="PDEase_CS"/>
</dbReference>
<feature type="compositionally biased region" description="Polar residues" evidence="6">
    <location>
        <begin position="292"/>
        <end position="303"/>
    </location>
</feature>
<feature type="domain" description="PDEase" evidence="7">
    <location>
        <begin position="24"/>
        <end position="441"/>
    </location>
</feature>
<proteinExistence type="inferred from homology"/>
<feature type="binding site" evidence="4">
    <location>
        <position position="347"/>
    </location>
    <ligand>
        <name>Zn(2+)</name>
        <dbReference type="ChEBI" id="CHEBI:29105"/>
        <label>1</label>
    </ligand>
</feature>
<evidence type="ECO:0000256" key="4">
    <source>
        <dbReference type="PIRSR" id="PIRSR623088-3"/>
    </source>
</evidence>
<accession>A0A0L0HBT9</accession>
<dbReference type="RefSeq" id="XP_016606687.1">
    <property type="nucleotide sequence ID" value="XM_016754543.1"/>
</dbReference>
<organism evidence="8 9">
    <name type="scientific">Spizellomyces punctatus (strain DAOM BR117)</name>
    <dbReference type="NCBI Taxonomy" id="645134"/>
    <lineage>
        <taxon>Eukaryota</taxon>
        <taxon>Fungi</taxon>
        <taxon>Fungi incertae sedis</taxon>
        <taxon>Chytridiomycota</taxon>
        <taxon>Chytridiomycota incertae sedis</taxon>
        <taxon>Chytridiomycetes</taxon>
        <taxon>Spizellomycetales</taxon>
        <taxon>Spizellomycetaceae</taxon>
        <taxon>Spizellomyces</taxon>
    </lineage>
</organism>
<sequence>MASLPPPPPPSLISSPLTFDGPHVPIETLNLSQSTLLDADDLETVYRVVEEFVRGNIDGLGMDFQVWEWSKPELYGLILGMFVKHGLVPDSQTFASLLDFVVDVANGYQDNPYHSFLHAADVTYMVYWILADLALAEELGFTSVEFVALLIAALTHDVLHPGLNNLYHINARTELAQRFNFKSVLEMQSCDHVQYLLQKHTFLRTLSYGEFGENIKDPAALVQKITLEAILNTDMCHHFGLLDKLSCTTEAVIGSPSPSEEDLYSDDEDRGVVLTKPEQRESTGDNGARTPSHINASAESVNTIPRISSVSSDSVGSQRPSVARRTSLLLSKDQRQQMINVLLHAADISNAARPYAICKRWSDMVVEEFFLQGEQEKKMNLPVSPNMDRETTNPVQIGFDFNEYVARPYFEVLGELLPSMRPFVENLIGNRAKWESMGASVRPAQPPPNKSDEIAVSRGRRLSLAAGTIEIPQAFDNYIAARRGIKHRYKTSRSLSSGRSRGILPLTGSGSHHSSVWSVEGEVPASSESDSNVAEELARDHLSTLGLFGSKKWFPQRRCMSMDAQATDTGVFQRWNSTFRHQHAREEDITGTPPKETKIP</sequence>
<feature type="binding site" evidence="4">
    <location>
        <position position="118"/>
    </location>
    <ligand>
        <name>Zn(2+)</name>
        <dbReference type="ChEBI" id="CHEBI:29105"/>
        <label>1</label>
    </ligand>
</feature>
<keyword evidence="1 4" id="KW-0479">Metal-binding</keyword>